<dbReference type="Gene3D" id="3.40.50.300">
    <property type="entry name" value="P-loop containing nucleotide triphosphate hydrolases"/>
    <property type="match status" value="1"/>
</dbReference>
<keyword evidence="1" id="KW-1133">Transmembrane helix</keyword>
<proteinExistence type="predicted"/>
<dbReference type="InterPro" id="IPR027417">
    <property type="entry name" value="P-loop_NTPase"/>
</dbReference>
<dbReference type="Proteomes" id="UP000247409">
    <property type="component" value="Unassembled WGS sequence"/>
</dbReference>
<keyword evidence="1" id="KW-0472">Membrane</keyword>
<keyword evidence="3" id="KW-1185">Reference proteome</keyword>
<evidence type="ECO:0000256" key="1">
    <source>
        <dbReference type="SAM" id="Phobius"/>
    </source>
</evidence>
<comment type="caution">
    <text evidence="2">The sequence shown here is derived from an EMBL/GenBank/DDBJ whole genome shotgun (WGS) entry which is preliminary data.</text>
</comment>
<name>A0A2V3IHZ6_9FLOR</name>
<dbReference type="SUPFAM" id="SSF52540">
    <property type="entry name" value="P-loop containing nucleoside triphosphate hydrolases"/>
    <property type="match status" value="1"/>
</dbReference>
<accession>A0A2V3IHZ6</accession>
<dbReference type="OrthoDB" id="4810at2759"/>
<gene>
    <name evidence="2" type="ORF">BWQ96_08577</name>
</gene>
<dbReference type="EMBL" id="NBIV01000202">
    <property type="protein sequence ID" value="PXF41692.1"/>
    <property type="molecule type" value="Genomic_DNA"/>
</dbReference>
<reference evidence="2 3" key="1">
    <citation type="journal article" date="2018" name="Mol. Biol. Evol.">
        <title>Analysis of the draft genome of the red seaweed Gracilariopsis chorda provides insights into genome size evolution in Rhodophyta.</title>
        <authorList>
            <person name="Lee J."/>
            <person name="Yang E.C."/>
            <person name="Graf L."/>
            <person name="Yang J.H."/>
            <person name="Qiu H."/>
            <person name="Zel Zion U."/>
            <person name="Chan C.X."/>
            <person name="Stephens T.G."/>
            <person name="Weber A.P.M."/>
            <person name="Boo G.H."/>
            <person name="Boo S.M."/>
            <person name="Kim K.M."/>
            <person name="Shin Y."/>
            <person name="Jung M."/>
            <person name="Lee S.J."/>
            <person name="Yim H.S."/>
            <person name="Lee J.H."/>
            <person name="Bhattacharya D."/>
            <person name="Yoon H.S."/>
        </authorList>
    </citation>
    <scope>NUCLEOTIDE SEQUENCE [LARGE SCALE GENOMIC DNA]</scope>
    <source>
        <strain evidence="2 3">SKKU-2015</strain>
        <tissue evidence="2">Whole body</tissue>
    </source>
</reference>
<sequence length="385" mass="44249">MSSMPKKLTKTVTKRLVRKWLRRLSVRTQVIILIVFGFIMGVIVEYIFVKCFTSLLSAPPTPPPSFPTVRIAANDRYNNVHALSYAFFFGTGRSGTQHLSRVLVSRESPISYVTHEEEHVDVRTKQVVLREYRPLASLPNEAHFNTSVEAYVKRTKIPFYKQLMYKHRARRLLYTGHVPMAFGLGPALVKNLPPGSVRIVRVRRERLATAASLMALGPEEEDPWGSSSNATVANSTTLPDATLNMRWFPRPTDAFVRLQVSTGVWASLNRFQRWLWYVDDVECRWQALVYGLGDRFSWMEESLESLTVMDGGRTWSRIAEFVGVDIDWRKVGVRDNSIQYKQRTKISVAEEQLREWDMQYRKLVGRCKISSSLSYGWSDFALGKL</sequence>
<protein>
    <submittedName>
        <fullName evidence="2">Uncharacterized protein</fullName>
    </submittedName>
</protein>
<evidence type="ECO:0000313" key="3">
    <source>
        <dbReference type="Proteomes" id="UP000247409"/>
    </source>
</evidence>
<dbReference type="AlphaFoldDB" id="A0A2V3IHZ6"/>
<evidence type="ECO:0000313" key="2">
    <source>
        <dbReference type="EMBL" id="PXF41692.1"/>
    </source>
</evidence>
<feature type="transmembrane region" description="Helical" evidence="1">
    <location>
        <begin position="24"/>
        <end position="49"/>
    </location>
</feature>
<keyword evidence="1" id="KW-0812">Transmembrane</keyword>
<organism evidence="2 3">
    <name type="scientific">Gracilariopsis chorda</name>
    <dbReference type="NCBI Taxonomy" id="448386"/>
    <lineage>
        <taxon>Eukaryota</taxon>
        <taxon>Rhodophyta</taxon>
        <taxon>Florideophyceae</taxon>
        <taxon>Rhodymeniophycidae</taxon>
        <taxon>Gracilariales</taxon>
        <taxon>Gracilariaceae</taxon>
        <taxon>Gracilariopsis</taxon>
    </lineage>
</organism>